<gene>
    <name evidence="8" type="ORF">WG925_09430</name>
</gene>
<reference evidence="8 9" key="1">
    <citation type="submission" date="2024-03" db="EMBL/GenBank/DDBJ databases">
        <title>Draft genome sequence of Pseudonocardia carboxydivorans JCM 14827.</title>
        <authorList>
            <person name="Duangmal K."/>
        </authorList>
    </citation>
    <scope>NUCLEOTIDE SEQUENCE [LARGE SCALE GENOMIC DNA]</scope>
    <source>
        <strain evidence="8 9">JCM 14827</strain>
    </source>
</reference>
<dbReference type="InterPro" id="IPR036388">
    <property type="entry name" value="WH-like_DNA-bd_sf"/>
</dbReference>
<keyword evidence="9" id="KW-1185">Reference proteome</keyword>
<dbReference type="CDD" id="cd06171">
    <property type="entry name" value="Sigma70_r4"/>
    <property type="match status" value="1"/>
</dbReference>
<sequence length="187" mass="20425">MTTTTGATTLLRPLHPGDTTELLERARAGDEQAFRALWAPAHRQAHALCLRLTGNRADADDALQDTQIAVWQNLDRFDGRCPFTAWVQAIARNAARSVLRARSRRPEPVEDLEPVGGAVDPFAGAVTEVDAAQRALGLLPEKHREALLLRAGDLSYEQIAALMGATPASVRVWVHRGRLRLAAELGR</sequence>
<evidence type="ECO:0000256" key="2">
    <source>
        <dbReference type="ARBA" id="ARBA00023015"/>
    </source>
</evidence>
<dbReference type="SUPFAM" id="SSF88946">
    <property type="entry name" value="Sigma2 domain of RNA polymerase sigma factors"/>
    <property type="match status" value="1"/>
</dbReference>
<keyword evidence="2" id="KW-0805">Transcription regulation</keyword>
<keyword evidence="3" id="KW-0731">Sigma factor</keyword>
<comment type="caution">
    <text evidence="8">The sequence shown here is derived from an EMBL/GenBank/DDBJ whole genome shotgun (WGS) entry which is preliminary data.</text>
</comment>
<dbReference type="InterPro" id="IPR013249">
    <property type="entry name" value="RNA_pol_sigma70_r4_t2"/>
</dbReference>
<dbReference type="PANTHER" id="PTHR43133:SF58">
    <property type="entry name" value="ECF RNA POLYMERASE SIGMA FACTOR SIGD"/>
    <property type="match status" value="1"/>
</dbReference>
<dbReference type="Gene3D" id="1.10.1740.10">
    <property type="match status" value="1"/>
</dbReference>
<dbReference type="Pfam" id="PF04542">
    <property type="entry name" value="Sigma70_r2"/>
    <property type="match status" value="1"/>
</dbReference>
<evidence type="ECO:0000256" key="4">
    <source>
        <dbReference type="ARBA" id="ARBA00023125"/>
    </source>
</evidence>
<name>A0ABU9AEA5_PSEA5</name>
<dbReference type="Gene3D" id="1.10.10.10">
    <property type="entry name" value="Winged helix-like DNA-binding domain superfamily/Winged helix DNA-binding domain"/>
    <property type="match status" value="1"/>
</dbReference>
<evidence type="ECO:0000313" key="9">
    <source>
        <dbReference type="Proteomes" id="UP001367513"/>
    </source>
</evidence>
<evidence type="ECO:0000313" key="8">
    <source>
        <dbReference type="EMBL" id="MEK6463952.1"/>
    </source>
</evidence>
<dbReference type="PANTHER" id="PTHR43133">
    <property type="entry name" value="RNA POLYMERASE ECF-TYPE SIGMA FACTO"/>
    <property type="match status" value="1"/>
</dbReference>
<dbReference type="Proteomes" id="UP001367513">
    <property type="component" value="Unassembled WGS sequence"/>
</dbReference>
<evidence type="ECO:0000256" key="5">
    <source>
        <dbReference type="ARBA" id="ARBA00023163"/>
    </source>
</evidence>
<evidence type="ECO:0000259" key="6">
    <source>
        <dbReference type="Pfam" id="PF04542"/>
    </source>
</evidence>
<dbReference type="InterPro" id="IPR014284">
    <property type="entry name" value="RNA_pol_sigma-70_dom"/>
</dbReference>
<dbReference type="InterPro" id="IPR007627">
    <property type="entry name" value="RNA_pol_sigma70_r2"/>
</dbReference>
<accession>A0ABU9AEA5</accession>
<keyword evidence="4" id="KW-0238">DNA-binding</keyword>
<dbReference type="RefSeq" id="WP_346105097.1">
    <property type="nucleotide sequence ID" value="NZ_BAAAOD010000042.1"/>
</dbReference>
<evidence type="ECO:0000256" key="3">
    <source>
        <dbReference type="ARBA" id="ARBA00023082"/>
    </source>
</evidence>
<dbReference type="InterPro" id="IPR013325">
    <property type="entry name" value="RNA_pol_sigma_r2"/>
</dbReference>
<dbReference type="InterPro" id="IPR013324">
    <property type="entry name" value="RNA_pol_sigma_r3/r4-like"/>
</dbReference>
<comment type="similarity">
    <text evidence="1">Belongs to the sigma-70 factor family. ECF subfamily.</text>
</comment>
<feature type="domain" description="RNA polymerase sigma-70 region 2" evidence="6">
    <location>
        <begin position="42"/>
        <end position="105"/>
    </location>
</feature>
<evidence type="ECO:0000259" key="7">
    <source>
        <dbReference type="Pfam" id="PF08281"/>
    </source>
</evidence>
<dbReference type="Pfam" id="PF08281">
    <property type="entry name" value="Sigma70_r4_2"/>
    <property type="match status" value="1"/>
</dbReference>
<protein>
    <submittedName>
        <fullName evidence="8">RNA polymerase sigma factor</fullName>
    </submittedName>
</protein>
<dbReference type="InterPro" id="IPR039425">
    <property type="entry name" value="RNA_pol_sigma-70-like"/>
</dbReference>
<dbReference type="EMBL" id="JBBPIX010000003">
    <property type="protein sequence ID" value="MEK6463952.1"/>
    <property type="molecule type" value="Genomic_DNA"/>
</dbReference>
<organism evidence="8 9">
    <name type="scientific">Pseudonocardia alni subsp. carboxydivorans</name>
    <dbReference type="NCBI Taxonomy" id="415010"/>
    <lineage>
        <taxon>Bacteria</taxon>
        <taxon>Bacillati</taxon>
        <taxon>Actinomycetota</taxon>
        <taxon>Actinomycetes</taxon>
        <taxon>Pseudonocardiales</taxon>
        <taxon>Pseudonocardiaceae</taxon>
        <taxon>Pseudonocardia</taxon>
    </lineage>
</organism>
<evidence type="ECO:0000256" key="1">
    <source>
        <dbReference type="ARBA" id="ARBA00010641"/>
    </source>
</evidence>
<keyword evidence="5" id="KW-0804">Transcription</keyword>
<dbReference type="SUPFAM" id="SSF88659">
    <property type="entry name" value="Sigma3 and sigma4 domains of RNA polymerase sigma factors"/>
    <property type="match status" value="1"/>
</dbReference>
<dbReference type="NCBIfam" id="TIGR02937">
    <property type="entry name" value="sigma70-ECF"/>
    <property type="match status" value="1"/>
</dbReference>
<feature type="domain" description="RNA polymerase sigma factor 70 region 4 type 2" evidence="7">
    <location>
        <begin position="131"/>
        <end position="181"/>
    </location>
</feature>
<proteinExistence type="inferred from homology"/>